<protein>
    <submittedName>
        <fullName evidence="3">Cylicin-2 isoform X1</fullName>
    </submittedName>
</protein>
<dbReference type="Proteomes" id="UP001652661">
    <property type="component" value="Chromosome X"/>
</dbReference>
<evidence type="ECO:0000256" key="1">
    <source>
        <dbReference type="SAM" id="MobiDB-lite"/>
    </source>
</evidence>
<reference evidence="3" key="1">
    <citation type="submission" date="2025-08" db="UniProtKB">
        <authorList>
            <consortium name="RefSeq"/>
        </authorList>
    </citation>
    <scope>IDENTIFICATION</scope>
    <source>
        <strain evidence="3">14028-0561.14</strain>
        <tissue evidence="3">Whole fly</tissue>
    </source>
</reference>
<feature type="region of interest" description="Disordered" evidence="1">
    <location>
        <begin position="144"/>
        <end position="164"/>
    </location>
</feature>
<proteinExistence type="predicted"/>
<sequence>MEKYIEYKCCNPASSLSTSSSTKIFCDGEKLCNPCGCYRCCKSAFFNDHTYSILKRICHKIIQNQSRQRCRENYSVFDGGNSTIIRPAFKGQQDGTDLFNNCIPTQSVSLKSGHREQKHEYVRVPDLKRNEIGKSNAAWYENMGQRQNSKKPYISGDNDETNIGRETKMIRKGPIRYQKGNKNEETVTKNNIDVLENGLNKYSKENNNKDTSILKKGDRRTDDDKNGSKKSARPNSSDRNFYKDEKFVRDKNQGKSEGKDSKNRETKAKQLKLEKNVDHDEMNKNEESERKEKKSGESKAKQANIERNGEQGKINNNEEKEGKYREKKTLKAQKSKIDKNLDQGEIKKNEEKEGREKKNGESEAKQSKFERNVDQDKINKNNEKEGKYRKNRIFKAEKNQIEKNVDQGEINRNEEEEKDRKNSTSKISPTKNYNVDPGKITKNEEALKISKKSGKRREKRIGELNQENGNKKDEQKGGKDNKIKKRKIDSNDKDKNGQSYQAMSKKQNAEIFVQKDLVDDMKTQSREGKPKRIALGPTSKKNAKSKFNTGYRKSNQLFEKKDIFFKKRITKGQNSKILSNRKKYSSKGILFMPRELQSCRYVRPCDILRVKLEERDLSRCIACCFPFRPYVSCSSYQCGLPCGE</sequence>
<feature type="compositionally biased region" description="Basic and acidic residues" evidence="1">
    <location>
        <begin position="520"/>
        <end position="530"/>
    </location>
</feature>
<organism evidence="2 3">
    <name type="scientific">Drosophila kikkawai</name>
    <name type="common">Fruit fly</name>
    <dbReference type="NCBI Taxonomy" id="30033"/>
    <lineage>
        <taxon>Eukaryota</taxon>
        <taxon>Metazoa</taxon>
        <taxon>Ecdysozoa</taxon>
        <taxon>Arthropoda</taxon>
        <taxon>Hexapoda</taxon>
        <taxon>Insecta</taxon>
        <taxon>Pterygota</taxon>
        <taxon>Neoptera</taxon>
        <taxon>Endopterygota</taxon>
        <taxon>Diptera</taxon>
        <taxon>Brachycera</taxon>
        <taxon>Muscomorpha</taxon>
        <taxon>Ephydroidea</taxon>
        <taxon>Drosophilidae</taxon>
        <taxon>Drosophila</taxon>
        <taxon>Sophophora</taxon>
    </lineage>
</organism>
<feature type="compositionally biased region" description="Basic and acidic residues" evidence="1">
    <location>
        <begin position="202"/>
        <end position="227"/>
    </location>
</feature>
<dbReference type="GeneID" id="108086050"/>
<feature type="region of interest" description="Disordered" evidence="1">
    <location>
        <begin position="199"/>
        <end position="508"/>
    </location>
</feature>
<feature type="compositionally biased region" description="Basic residues" evidence="1">
    <location>
        <begin position="449"/>
        <end position="459"/>
    </location>
</feature>
<feature type="compositionally biased region" description="Basic and acidic residues" evidence="1">
    <location>
        <begin position="316"/>
        <end position="422"/>
    </location>
</feature>
<gene>
    <name evidence="3" type="primary">LOC108086050</name>
</gene>
<feature type="compositionally biased region" description="Basic and acidic residues" evidence="1">
    <location>
        <begin position="469"/>
        <end position="481"/>
    </location>
</feature>
<feature type="compositionally biased region" description="Basic and acidic residues" evidence="1">
    <location>
        <begin position="240"/>
        <end position="300"/>
    </location>
</feature>
<evidence type="ECO:0000313" key="2">
    <source>
        <dbReference type="Proteomes" id="UP001652661"/>
    </source>
</evidence>
<name>A0ABM4GP45_DROKI</name>
<feature type="compositionally biased region" description="Polar residues" evidence="1">
    <location>
        <begin position="424"/>
        <end position="433"/>
    </location>
</feature>
<accession>A0ABM4GP45</accession>
<dbReference type="RefSeq" id="XP_070144475.1">
    <property type="nucleotide sequence ID" value="XM_070288374.1"/>
</dbReference>
<feature type="compositionally biased region" description="Basic and acidic residues" evidence="1">
    <location>
        <begin position="439"/>
        <end position="448"/>
    </location>
</feature>
<keyword evidence="2" id="KW-1185">Reference proteome</keyword>
<feature type="compositionally biased region" description="Polar residues" evidence="1">
    <location>
        <begin position="497"/>
        <end position="506"/>
    </location>
</feature>
<evidence type="ECO:0000313" key="3">
    <source>
        <dbReference type="RefSeq" id="XP_070144475.1"/>
    </source>
</evidence>
<feature type="region of interest" description="Disordered" evidence="1">
    <location>
        <begin position="520"/>
        <end position="546"/>
    </location>
</feature>